<gene>
    <name evidence="1" type="ORF">HWN36_00150</name>
</gene>
<reference evidence="1 2" key="1">
    <citation type="submission" date="2020-06" db="EMBL/GenBank/DDBJ databases">
        <title>Methanofollis fontis sp. nov., a methanogen isolated from marine sediments near a cold seep at Four-Way Closure Ridge offshore southwestern Taiwan.</title>
        <authorList>
            <person name="Chen S.-C."/>
            <person name="Teng N.-H."/>
            <person name="Lin Y.-S."/>
            <person name="Lai M.-C."/>
            <person name="Chen H.-H."/>
            <person name="Wang C.-C."/>
        </authorList>
    </citation>
    <scope>NUCLEOTIDE SEQUENCE [LARGE SCALE GENOMIC DNA]</scope>
    <source>
        <strain evidence="1 2">DSM 2702</strain>
    </source>
</reference>
<dbReference type="Proteomes" id="UP000570823">
    <property type="component" value="Unassembled WGS sequence"/>
</dbReference>
<evidence type="ECO:0000313" key="1">
    <source>
        <dbReference type="EMBL" id="NVO65763.1"/>
    </source>
</evidence>
<comment type="caution">
    <text evidence="1">The sequence shown here is derived from an EMBL/GenBank/DDBJ whole genome shotgun (WGS) entry which is preliminary data.</text>
</comment>
<dbReference type="RefSeq" id="WP_176787321.1">
    <property type="nucleotide sequence ID" value="NZ_JABXWR010000001.1"/>
</dbReference>
<accession>A0A7K4HKG8</accession>
<sequence>MAFRENHPELTKLPAVLPKDEIYDHIRRASRIFIDTKDRAWLQAVYDLSGSLDRKSSQSMILSEVTKEIIEAGVDRAEAELIDAGMEVFHQISFRKYRSAILMDIVPLHIVWSITIRDTSLLTEALRLIEGIGDISKRSLLQSEVTRAIGRIGVAKRDFPTIILALENAAEIKQKIRRIASINVIVAQVWKSPLSTQVSDIPAVLKTLEHLPETQLSEVAAALTGEMISRASDKGAAIAMLEGVEKTYPFTLQAIIGELLQAAERNGDPYFLEAALRFNTRLRPEDEVQIKEIVRAGTAVVERTGEAKFLLDIVPLIEEAVSGPRAFAVYLQLVQTMLNRGAFSHAVDIFGKITSFSEIIQTGTQFWDTSVMLVSAGVLRDRVDQIRDRVFALMDTETKESLIQRSITDIARNTSFGEIIHHISSIVALAGLHRHRDDQLLLAIDLLIERKFIDSLDPSYLVEIARQISNREISGAAVSRIVANMSDFGVSHQNRDYLQRAVGLTCEIRVQKIRSEALCSVIDRAADLAVSQGDLTLLKRMRGWTDPLLEKEFGLYTTGNIVKGMVKYGINRMAPHALENAYEVAGDIDDPSLRQQLNELIIEGLIRVGCLMMQEPLTAESRNLLENRIAVFRRANKILGDTVTERRYSIRIARGIDIITEYLSSTRNPYYAIPLVMFVLEIRSQVERDAMVARIAAEFEPYIDDLASTDPYEMMAFLLQRLEHASGSPDVMDLTKSLLLQIANPYTRYSGMCTLAEGYLRVHDLERGWSVLREIHEGVGELTVAHEKALILSDIAGLMAKVDPEEAYDCFQEAMALLPAVDPEMGGIVRKHLVFSLVSLHAIEPREENIAAVTGLIEAIDDPTDYVNALISAFTLVAQGDRAKNVMESIYAGIDAIPLPYDRASMLLSVVPIAVRSGEKGDAERLLVEADALTADIHIPVVSALVKKGICQMYLMLAATEKNEAYRKKGIEVVRSIEDEILRIRTFGEIGISTVEQVEDPAFRRLMEAAEEVLAAGSAHPDISSLEYLIEGVSDRAQRARYCFELFLHFRDAGRERAADNILLLGLDEASIIRPLSRRVYVLCDLALSLQSIGEKKKSRDIIGMAVNAATNIRQDDLRDEVFNELDVVMRVMQEGRV</sequence>
<protein>
    <submittedName>
        <fullName evidence="1">Uncharacterized protein</fullName>
    </submittedName>
</protein>
<dbReference type="AlphaFoldDB" id="A0A7K4HKG8"/>
<proteinExistence type="predicted"/>
<dbReference type="EMBL" id="JABXWR010000001">
    <property type="protein sequence ID" value="NVO65763.1"/>
    <property type="molecule type" value="Genomic_DNA"/>
</dbReference>
<keyword evidence="2" id="KW-1185">Reference proteome</keyword>
<dbReference type="OrthoDB" id="105898at2157"/>
<name>A0A7K4HKG8_9EURY</name>
<evidence type="ECO:0000313" key="2">
    <source>
        <dbReference type="Proteomes" id="UP000570823"/>
    </source>
</evidence>
<organism evidence="1 2">
    <name type="scientific">Methanofollis tationis</name>
    <dbReference type="NCBI Taxonomy" id="81417"/>
    <lineage>
        <taxon>Archaea</taxon>
        <taxon>Methanobacteriati</taxon>
        <taxon>Methanobacteriota</taxon>
        <taxon>Stenosarchaea group</taxon>
        <taxon>Methanomicrobia</taxon>
        <taxon>Methanomicrobiales</taxon>
        <taxon>Methanomicrobiaceae</taxon>
        <taxon>Methanofollis</taxon>
    </lineage>
</organism>